<proteinExistence type="predicted"/>
<evidence type="ECO:0000313" key="1">
    <source>
        <dbReference type="EMBL" id="GAA5518141.1"/>
    </source>
</evidence>
<gene>
    <name evidence="1" type="ORF">Lsed01_00560</name>
</gene>
<dbReference type="Proteomes" id="UP001426770">
    <property type="component" value="Unassembled WGS sequence"/>
</dbReference>
<protein>
    <submittedName>
        <fullName evidence="1">Uncharacterized protein</fullName>
    </submittedName>
</protein>
<name>A0ABP9WGA1_9MICO</name>
<comment type="caution">
    <text evidence="1">The sequence shown here is derived from an EMBL/GenBank/DDBJ whole genome shotgun (WGS) entry which is preliminary data.</text>
</comment>
<sequence length="110" mass="11471">MPRSTEASPPIYAVASAGGIASLLFARWLGRLDPGSDLIAAERAQWHAGGLRSLIAAGRTCRGAWSATASMGLPCPRVRATTLGLKVYLDVWASVELTARAEPEPEPGAA</sequence>
<evidence type="ECO:0000313" key="2">
    <source>
        <dbReference type="Proteomes" id="UP001426770"/>
    </source>
</evidence>
<accession>A0ABP9WGA1</accession>
<reference evidence="1 2" key="1">
    <citation type="submission" date="2024-02" db="EMBL/GenBank/DDBJ databases">
        <title>Lysinimicrobium sediminis NBRC 112286.</title>
        <authorList>
            <person name="Ichikawa N."/>
            <person name="Katano-Makiyama Y."/>
            <person name="Hidaka K."/>
        </authorList>
    </citation>
    <scope>NUCLEOTIDE SEQUENCE [LARGE SCALE GENOMIC DNA]</scope>
    <source>
        <strain evidence="1 2">NBRC 112286</strain>
    </source>
</reference>
<dbReference type="RefSeq" id="WP_286214040.1">
    <property type="nucleotide sequence ID" value="NZ_AP027736.1"/>
</dbReference>
<keyword evidence="2" id="KW-1185">Reference proteome</keyword>
<organism evidence="1 2">
    <name type="scientific">Demequina sediminis</name>
    <dbReference type="NCBI Taxonomy" id="1930058"/>
    <lineage>
        <taxon>Bacteria</taxon>
        <taxon>Bacillati</taxon>
        <taxon>Actinomycetota</taxon>
        <taxon>Actinomycetes</taxon>
        <taxon>Micrococcales</taxon>
        <taxon>Demequinaceae</taxon>
        <taxon>Demequina</taxon>
    </lineage>
</organism>
<dbReference type="EMBL" id="BAABRR010000002">
    <property type="protein sequence ID" value="GAA5518141.1"/>
    <property type="molecule type" value="Genomic_DNA"/>
</dbReference>